<name>A0A811VIT8_CERCA</name>
<dbReference type="Pfam" id="PF03137">
    <property type="entry name" value="OATP"/>
    <property type="match status" value="1"/>
</dbReference>
<keyword evidence="5" id="KW-1185">Reference proteome</keyword>
<dbReference type="EMBL" id="CAJHJT010000056">
    <property type="protein sequence ID" value="CAD7015021.1"/>
    <property type="molecule type" value="Genomic_DNA"/>
</dbReference>
<protein>
    <submittedName>
        <fullName evidence="4">(Mediterranean fruit fly) hypothetical protein</fullName>
    </submittedName>
</protein>
<feature type="region of interest" description="Disordered" evidence="2">
    <location>
        <begin position="374"/>
        <end position="394"/>
    </location>
</feature>
<dbReference type="InterPro" id="IPR004156">
    <property type="entry name" value="OATP"/>
</dbReference>
<feature type="transmembrane region" description="Helical" evidence="3">
    <location>
        <begin position="334"/>
        <end position="354"/>
    </location>
</feature>
<evidence type="ECO:0000313" key="4">
    <source>
        <dbReference type="EMBL" id="CAD7015021.1"/>
    </source>
</evidence>
<comment type="caution">
    <text evidence="4">The sequence shown here is derived from an EMBL/GenBank/DDBJ whole genome shotgun (WGS) entry which is preliminary data.</text>
</comment>
<dbReference type="OrthoDB" id="5062115at2759"/>
<feature type="transmembrane region" description="Helical" evidence="3">
    <location>
        <begin position="92"/>
        <end position="111"/>
    </location>
</feature>
<dbReference type="Gene3D" id="1.20.1250.20">
    <property type="entry name" value="MFS general substrate transporter like domains"/>
    <property type="match status" value="1"/>
</dbReference>
<feature type="compositionally biased region" description="Polar residues" evidence="2">
    <location>
        <begin position="33"/>
        <end position="44"/>
    </location>
</feature>
<feature type="transmembrane region" description="Helical" evidence="3">
    <location>
        <begin position="281"/>
        <end position="314"/>
    </location>
</feature>
<feature type="transmembrane region" description="Helical" evidence="3">
    <location>
        <begin position="465"/>
        <end position="488"/>
    </location>
</feature>
<accession>A0A811VIT8</accession>
<feature type="transmembrane region" description="Helical" evidence="3">
    <location>
        <begin position="426"/>
        <end position="445"/>
    </location>
</feature>
<gene>
    <name evidence="4" type="ORF">CCAP1982_LOCUS22978</name>
</gene>
<feature type="transmembrane region" description="Helical" evidence="3">
    <location>
        <begin position="236"/>
        <end position="260"/>
    </location>
</feature>
<organism evidence="4 5">
    <name type="scientific">Ceratitis capitata</name>
    <name type="common">Mediterranean fruit fly</name>
    <name type="synonym">Tephritis capitata</name>
    <dbReference type="NCBI Taxonomy" id="7213"/>
    <lineage>
        <taxon>Eukaryota</taxon>
        <taxon>Metazoa</taxon>
        <taxon>Ecdysozoa</taxon>
        <taxon>Arthropoda</taxon>
        <taxon>Hexapoda</taxon>
        <taxon>Insecta</taxon>
        <taxon>Pterygota</taxon>
        <taxon>Neoptera</taxon>
        <taxon>Endopterygota</taxon>
        <taxon>Diptera</taxon>
        <taxon>Brachycera</taxon>
        <taxon>Muscomorpha</taxon>
        <taxon>Tephritoidea</taxon>
        <taxon>Tephritidae</taxon>
        <taxon>Ceratitis</taxon>
        <taxon>Ceratitis</taxon>
    </lineage>
</organism>
<evidence type="ECO:0000313" key="5">
    <source>
        <dbReference type="Proteomes" id="UP000606786"/>
    </source>
</evidence>
<feature type="transmembrane region" description="Helical" evidence="3">
    <location>
        <begin position="159"/>
        <end position="181"/>
    </location>
</feature>
<dbReference type="GO" id="GO:0015347">
    <property type="term" value="F:sodium-independent organic anion transmembrane transporter activity"/>
    <property type="evidence" value="ECO:0007669"/>
    <property type="project" value="TreeGrafter"/>
</dbReference>
<keyword evidence="1" id="KW-1015">Disulfide bond</keyword>
<keyword evidence="3" id="KW-1133">Transmembrane helix</keyword>
<dbReference type="Proteomes" id="UP000606786">
    <property type="component" value="Unassembled WGS sequence"/>
</dbReference>
<evidence type="ECO:0000256" key="3">
    <source>
        <dbReference type="SAM" id="Phobius"/>
    </source>
</evidence>
<reference evidence="4" key="1">
    <citation type="submission" date="2020-11" db="EMBL/GenBank/DDBJ databases">
        <authorList>
            <person name="Whitehead M."/>
        </authorList>
    </citation>
    <scope>NUCLEOTIDE SEQUENCE</scope>
    <source>
        <strain evidence="4">EGII</strain>
    </source>
</reference>
<keyword evidence="3" id="KW-0812">Transmembrane</keyword>
<dbReference type="SUPFAM" id="SSF103473">
    <property type="entry name" value="MFS general substrate transporter"/>
    <property type="match status" value="1"/>
</dbReference>
<evidence type="ECO:0000256" key="1">
    <source>
        <dbReference type="ARBA" id="ARBA00023157"/>
    </source>
</evidence>
<feature type="transmembrane region" description="Helical" evidence="3">
    <location>
        <begin position="131"/>
        <end position="152"/>
    </location>
</feature>
<dbReference type="CDD" id="cd17336">
    <property type="entry name" value="MFS_SLCO_OATP"/>
    <property type="match status" value="1"/>
</dbReference>
<evidence type="ECO:0000256" key="2">
    <source>
        <dbReference type="SAM" id="MobiDB-lite"/>
    </source>
</evidence>
<feature type="transmembrane region" description="Helical" evidence="3">
    <location>
        <begin position="500"/>
        <end position="519"/>
    </location>
</feature>
<dbReference type="PANTHER" id="PTHR11388">
    <property type="entry name" value="ORGANIC ANION TRANSPORTER"/>
    <property type="match status" value="1"/>
</dbReference>
<dbReference type="GO" id="GO:0043252">
    <property type="term" value="P:sodium-independent organic anion transport"/>
    <property type="evidence" value="ECO:0007669"/>
    <property type="project" value="TreeGrafter"/>
</dbReference>
<keyword evidence="3" id="KW-0472">Membrane</keyword>
<sequence>MVEIVKNAQQDNGETIDDERDVDVESRLLDNGNVKSSEKSNGVQNDEKTDNEQTMSEEINKILRDMPLTDDVTCGFWIFKGRFFQRFANQNAYVLLYGIVGCVFSMTYAYFNGTITTIEKRFKIPSKNTGIISVGNDISQMMVSAVLSYYAGKGHRPRWIGFGLLTIVIFCLMTTLPHLLYGPGEDALALTAEFGAQPDENATKEAIEKQNSKTLCRLNGGGAECEMGEGNLAPQLVLFAAQFISGIGGSLYYTLGVSYMDDNTKKSRTPVLLKLHFKISFPLIIFAFRLILFLRMLGPAFGYALASFCLRIYIAPNLRPVINNKDPRWLGAWWMGWLVIGGMIFVSGIFLTMFPKQLPRAMARRMVEEERRKRISLRERQQNGSKEQTEKDRLAAEMEEKPIEETKASFWDMLKTFKRLLKNKTLMCNNFSSVFIFSVTHPTGYLRLNTLRYNIGNQQRHLGNYNLVTGTVALAFSAAGILLSGFVISRYKPRARYMAAWNVIVGFLTVVGILAYAFIGCPGNENRLLSIYMTVP</sequence>
<dbReference type="PANTHER" id="PTHR11388:SF76">
    <property type="entry name" value="SOLUTE CARRIER ORGANIC ANION TRANSPORTER FAMILY MEMBER"/>
    <property type="match status" value="1"/>
</dbReference>
<dbReference type="InterPro" id="IPR036259">
    <property type="entry name" value="MFS_trans_sf"/>
</dbReference>
<feature type="region of interest" description="Disordered" evidence="2">
    <location>
        <begin position="6"/>
        <end position="54"/>
    </location>
</feature>
<dbReference type="GO" id="GO:0016323">
    <property type="term" value="C:basolateral plasma membrane"/>
    <property type="evidence" value="ECO:0007669"/>
    <property type="project" value="TreeGrafter"/>
</dbReference>
<proteinExistence type="predicted"/>
<dbReference type="AlphaFoldDB" id="A0A811VIT8"/>